<proteinExistence type="predicted"/>
<keyword evidence="1" id="KW-1133">Transmembrane helix</keyword>
<protein>
    <submittedName>
        <fullName evidence="2">Uncharacterized protein</fullName>
    </submittedName>
</protein>
<sequence>MKINNSRSRVDFGDYREGSGRHYLVSSKVLSSVNMLIVEGLRGLCISALAVVASWALWAGLKGSLMRLRTAEVEEMST</sequence>
<evidence type="ECO:0000313" key="2">
    <source>
        <dbReference type="EMBL" id="MPC68966.1"/>
    </source>
</evidence>
<accession>A0A5B7HG75</accession>
<evidence type="ECO:0000256" key="1">
    <source>
        <dbReference type="SAM" id="Phobius"/>
    </source>
</evidence>
<dbReference type="Proteomes" id="UP000324222">
    <property type="component" value="Unassembled WGS sequence"/>
</dbReference>
<keyword evidence="3" id="KW-1185">Reference proteome</keyword>
<name>A0A5B7HG75_PORTR</name>
<comment type="caution">
    <text evidence="2">The sequence shown here is derived from an EMBL/GenBank/DDBJ whole genome shotgun (WGS) entry which is preliminary data.</text>
</comment>
<organism evidence="2 3">
    <name type="scientific">Portunus trituberculatus</name>
    <name type="common">Swimming crab</name>
    <name type="synonym">Neptunus trituberculatus</name>
    <dbReference type="NCBI Taxonomy" id="210409"/>
    <lineage>
        <taxon>Eukaryota</taxon>
        <taxon>Metazoa</taxon>
        <taxon>Ecdysozoa</taxon>
        <taxon>Arthropoda</taxon>
        <taxon>Crustacea</taxon>
        <taxon>Multicrustacea</taxon>
        <taxon>Malacostraca</taxon>
        <taxon>Eumalacostraca</taxon>
        <taxon>Eucarida</taxon>
        <taxon>Decapoda</taxon>
        <taxon>Pleocyemata</taxon>
        <taxon>Brachyura</taxon>
        <taxon>Eubrachyura</taxon>
        <taxon>Portunoidea</taxon>
        <taxon>Portunidae</taxon>
        <taxon>Portuninae</taxon>
        <taxon>Portunus</taxon>
    </lineage>
</organism>
<reference evidence="2 3" key="1">
    <citation type="submission" date="2019-05" db="EMBL/GenBank/DDBJ databases">
        <title>Another draft genome of Portunus trituberculatus and its Hox gene families provides insights of decapod evolution.</title>
        <authorList>
            <person name="Jeong J.-H."/>
            <person name="Song I."/>
            <person name="Kim S."/>
            <person name="Choi T."/>
            <person name="Kim D."/>
            <person name="Ryu S."/>
            <person name="Kim W."/>
        </authorList>
    </citation>
    <scope>NUCLEOTIDE SEQUENCE [LARGE SCALE GENOMIC DNA]</scope>
    <source>
        <tissue evidence="2">Muscle</tissue>
    </source>
</reference>
<keyword evidence="1" id="KW-0472">Membrane</keyword>
<dbReference type="EMBL" id="VSRR010028682">
    <property type="protein sequence ID" value="MPC68966.1"/>
    <property type="molecule type" value="Genomic_DNA"/>
</dbReference>
<keyword evidence="1" id="KW-0812">Transmembrane</keyword>
<gene>
    <name evidence="2" type="ORF">E2C01_063179</name>
</gene>
<feature type="transmembrane region" description="Helical" evidence="1">
    <location>
        <begin position="40"/>
        <end position="61"/>
    </location>
</feature>
<dbReference type="AlphaFoldDB" id="A0A5B7HG75"/>
<evidence type="ECO:0000313" key="3">
    <source>
        <dbReference type="Proteomes" id="UP000324222"/>
    </source>
</evidence>